<accession>A0A0F5Q9B4</accession>
<comment type="caution">
    <text evidence="2">The sequence shown here is derived from an EMBL/GenBank/DDBJ whole genome shotgun (WGS) entry which is preliminary data.</text>
</comment>
<reference evidence="2 3" key="1">
    <citation type="submission" date="2015-03" db="EMBL/GenBank/DDBJ databases">
        <authorList>
            <person name="Lepp D."/>
            <person name="Hassan Y.I."/>
            <person name="Li X.-Z."/>
            <person name="Zhou T."/>
        </authorList>
    </citation>
    <scope>NUCLEOTIDE SEQUENCE [LARGE SCALE GENOMIC DNA]</scope>
    <source>
        <strain evidence="2 3">E84</strain>
    </source>
</reference>
<proteinExistence type="predicted"/>
<sequence length="171" mass="18611">MAVKGPPAIVAIILLALCAAHPALADGRADWHDYAWKAVEIETCTAAAGVVTCPLYHQKWDWKRNQWVDIEIAMDLRTGTLQLSQRLTNNDSHDDDYVCVTALVLDAAGLNLLAHHQNWHIDAGQVISKSFTYASPELAKAASVHIGSKQCRKGAGQDDALYARVLAGIQN</sequence>
<dbReference type="EMBL" id="LANJ01000020">
    <property type="protein sequence ID" value="KKC36609.1"/>
    <property type="molecule type" value="Genomic_DNA"/>
</dbReference>
<keyword evidence="1" id="KW-0732">Signal</keyword>
<evidence type="ECO:0000256" key="1">
    <source>
        <dbReference type="SAM" id="SignalP"/>
    </source>
</evidence>
<dbReference type="STRING" id="1293439.WH87_13245"/>
<evidence type="ECO:0000313" key="2">
    <source>
        <dbReference type="EMBL" id="KKC36609.1"/>
    </source>
</evidence>
<protein>
    <submittedName>
        <fullName evidence="2">Uncharacterized protein</fullName>
    </submittedName>
</protein>
<feature type="chain" id="PRO_5002494658" evidence="1">
    <location>
        <begin position="26"/>
        <end position="171"/>
    </location>
</feature>
<dbReference type="Proteomes" id="UP000033411">
    <property type="component" value="Unassembled WGS sequence"/>
</dbReference>
<evidence type="ECO:0000313" key="3">
    <source>
        <dbReference type="Proteomes" id="UP000033411"/>
    </source>
</evidence>
<dbReference type="PATRIC" id="fig|1293439.3.peg.2381"/>
<gene>
    <name evidence="2" type="ORF">WH87_13245</name>
</gene>
<feature type="signal peptide" evidence="1">
    <location>
        <begin position="1"/>
        <end position="25"/>
    </location>
</feature>
<dbReference type="AlphaFoldDB" id="A0A0F5Q9B4"/>
<organism evidence="2 3">
    <name type="scientific">Devosia epidermidihirudinis</name>
    <dbReference type="NCBI Taxonomy" id="1293439"/>
    <lineage>
        <taxon>Bacteria</taxon>
        <taxon>Pseudomonadati</taxon>
        <taxon>Pseudomonadota</taxon>
        <taxon>Alphaproteobacteria</taxon>
        <taxon>Hyphomicrobiales</taxon>
        <taxon>Devosiaceae</taxon>
        <taxon>Devosia</taxon>
    </lineage>
</organism>
<keyword evidence="3" id="KW-1185">Reference proteome</keyword>
<name>A0A0F5Q9B4_9HYPH</name>